<dbReference type="Proteomes" id="UP001066276">
    <property type="component" value="Chromosome 8"/>
</dbReference>
<sequence>MPDIQTAFILGGYIHRTVSLRFPIKQNILKLLVPFTADFFRLGRKSALKVYSLRCLTTQTLSRALRRLGGPRGALRLECTSSARGLAKARQLLLKLKPCLLVKVQLLRNSAGGASGVWQGAWNVRPGLRTVRRLPVPGRSSAPGSKARCEV</sequence>
<evidence type="ECO:0000313" key="1">
    <source>
        <dbReference type="EMBL" id="KAJ1116355.1"/>
    </source>
</evidence>
<name>A0AAV7NJV1_PLEWA</name>
<evidence type="ECO:0000313" key="2">
    <source>
        <dbReference type="Proteomes" id="UP001066276"/>
    </source>
</evidence>
<keyword evidence="2" id="KW-1185">Reference proteome</keyword>
<proteinExistence type="predicted"/>
<reference evidence="1" key="1">
    <citation type="journal article" date="2022" name="bioRxiv">
        <title>Sequencing and chromosome-scale assembly of the giantPleurodeles waltlgenome.</title>
        <authorList>
            <person name="Brown T."/>
            <person name="Elewa A."/>
            <person name="Iarovenko S."/>
            <person name="Subramanian E."/>
            <person name="Araus A.J."/>
            <person name="Petzold A."/>
            <person name="Susuki M."/>
            <person name="Suzuki K.-i.T."/>
            <person name="Hayashi T."/>
            <person name="Toyoda A."/>
            <person name="Oliveira C."/>
            <person name="Osipova E."/>
            <person name="Leigh N.D."/>
            <person name="Simon A."/>
            <person name="Yun M.H."/>
        </authorList>
    </citation>
    <scope>NUCLEOTIDE SEQUENCE</scope>
    <source>
        <strain evidence="1">20211129_DDA</strain>
        <tissue evidence="1">Liver</tissue>
    </source>
</reference>
<accession>A0AAV7NJV1</accession>
<comment type="caution">
    <text evidence="1">The sequence shown here is derived from an EMBL/GenBank/DDBJ whole genome shotgun (WGS) entry which is preliminary data.</text>
</comment>
<dbReference type="AlphaFoldDB" id="A0AAV7NJV1"/>
<gene>
    <name evidence="1" type="ORF">NDU88_004570</name>
</gene>
<protein>
    <submittedName>
        <fullName evidence="1">Uncharacterized protein</fullName>
    </submittedName>
</protein>
<dbReference type="EMBL" id="JANPWB010000012">
    <property type="protein sequence ID" value="KAJ1116355.1"/>
    <property type="molecule type" value="Genomic_DNA"/>
</dbReference>
<organism evidence="1 2">
    <name type="scientific">Pleurodeles waltl</name>
    <name type="common">Iberian ribbed newt</name>
    <dbReference type="NCBI Taxonomy" id="8319"/>
    <lineage>
        <taxon>Eukaryota</taxon>
        <taxon>Metazoa</taxon>
        <taxon>Chordata</taxon>
        <taxon>Craniata</taxon>
        <taxon>Vertebrata</taxon>
        <taxon>Euteleostomi</taxon>
        <taxon>Amphibia</taxon>
        <taxon>Batrachia</taxon>
        <taxon>Caudata</taxon>
        <taxon>Salamandroidea</taxon>
        <taxon>Salamandridae</taxon>
        <taxon>Pleurodelinae</taxon>
        <taxon>Pleurodeles</taxon>
    </lineage>
</organism>